<gene>
    <name evidence="1" type="ORF">ABEG18_12950</name>
</gene>
<accession>A0AAU7JN11</accession>
<reference evidence="1" key="1">
    <citation type="submission" date="2024-05" db="EMBL/GenBank/DDBJ databases">
        <authorList>
            <person name="Kim S."/>
            <person name="Heo J."/>
            <person name="Choi H."/>
            <person name="Choi Y."/>
            <person name="Kwon S.-W."/>
            <person name="Kim Y."/>
        </authorList>
    </citation>
    <scope>NUCLEOTIDE SEQUENCE</scope>
    <source>
        <strain evidence="1">KACC 23698</strain>
    </source>
</reference>
<sequence length="409" mass="41012">MTAPNVLVTRAGPPGRSIELRVSGGQIQWRVTGDASWTDLIATEELVGETGAGVELRATASKIQWRAIGEVSWIDIVALADLLGPPNTLTIGSVTTGSAGSSASANITGTAPNQTLNLTIPRGDPGPVGGGDIIGPASSTDNHVALYSGSTGKALKDGGALGSAAFADTSSFAPTSHTHPASQISDASPNGRSLITAANYAAMKTLLALVKGDVGLGNVDNTSDANKPVSTAQAAAIASSPGLALLSTQTIASAVASVAITAGITSAYDEYEIHLEDLAPSSGAVTLNLTYSADGSSYVGSCRFGYALGASDSSTILTINNNGASAIALSGINNVAGAVNGVIRLQKPSAAQGHVFDVRVNYLNSTPAFVYVCGSARETTAAAITALKFAFSSGNIASGKIRLYGVKTS</sequence>
<organism evidence="1">
    <name type="scientific">Alsobacter sp. KACC 23698</name>
    <dbReference type="NCBI Taxonomy" id="3149229"/>
    <lineage>
        <taxon>Bacteria</taxon>
        <taxon>Pseudomonadati</taxon>
        <taxon>Pseudomonadota</taxon>
        <taxon>Alphaproteobacteria</taxon>
        <taxon>Hyphomicrobiales</taxon>
        <taxon>Alsobacteraceae</taxon>
        <taxon>Alsobacter</taxon>
    </lineage>
</organism>
<evidence type="ECO:0000313" key="1">
    <source>
        <dbReference type="EMBL" id="XBO41622.1"/>
    </source>
</evidence>
<dbReference type="RefSeq" id="WP_406858476.1">
    <property type="nucleotide sequence ID" value="NZ_CP157484.1"/>
</dbReference>
<protein>
    <submittedName>
        <fullName evidence="1">Uncharacterized protein</fullName>
    </submittedName>
</protein>
<dbReference type="EMBL" id="CP157484">
    <property type="protein sequence ID" value="XBO41622.1"/>
    <property type="molecule type" value="Genomic_DNA"/>
</dbReference>
<name>A0AAU7JN11_9HYPH</name>
<dbReference type="AlphaFoldDB" id="A0AAU7JN11"/>
<proteinExistence type="predicted"/>